<dbReference type="EMBL" id="FR926602">
    <property type="protein sequence ID" value="CDQ96638.1"/>
    <property type="molecule type" value="Genomic_DNA"/>
</dbReference>
<gene>
    <name evidence="1" type="ORF">GSONMT00012438001</name>
</gene>
<organism evidence="1 2">
    <name type="scientific">Oncorhynchus mykiss</name>
    <name type="common">Rainbow trout</name>
    <name type="synonym">Salmo gairdneri</name>
    <dbReference type="NCBI Taxonomy" id="8022"/>
    <lineage>
        <taxon>Eukaryota</taxon>
        <taxon>Metazoa</taxon>
        <taxon>Chordata</taxon>
        <taxon>Craniata</taxon>
        <taxon>Vertebrata</taxon>
        <taxon>Euteleostomi</taxon>
        <taxon>Actinopterygii</taxon>
        <taxon>Neopterygii</taxon>
        <taxon>Teleostei</taxon>
        <taxon>Protacanthopterygii</taxon>
        <taxon>Salmoniformes</taxon>
        <taxon>Salmonidae</taxon>
        <taxon>Salmoninae</taxon>
        <taxon>Oncorhynchus</taxon>
    </lineage>
</organism>
<dbReference type="Proteomes" id="UP000193380">
    <property type="component" value="Unassembled WGS sequence"/>
</dbReference>
<protein>
    <recommendedName>
        <fullName evidence="3">Reverse transcriptase domain-containing protein</fullName>
    </recommendedName>
</protein>
<evidence type="ECO:0008006" key="3">
    <source>
        <dbReference type="Google" id="ProtNLM"/>
    </source>
</evidence>
<sequence>MENKITSSQLPTALRIGKTVTTDKSTIIENFKLHISTADHALHLATPTLVNSSAHPTATCPSIPHFSFTQIQIADVLKELQNLDPYESAGLDNLDPLFLKLSAKIVATPITSLFNLSFVSSEIPKDWKAAAVIPLFKGGDTLDPNCYRPISILPCLSKVFKSQVNKQITDHFGSHRTFSVMQSGYRAGHGCTSATLKTTPFCILLALLWTLCYLTSRRASMPYNSPSATSNCS</sequence>
<reference evidence="1" key="2">
    <citation type="submission" date="2014-03" db="EMBL/GenBank/DDBJ databases">
        <authorList>
            <person name="Genoscope - CEA"/>
        </authorList>
    </citation>
    <scope>NUCLEOTIDE SEQUENCE</scope>
</reference>
<name>A0A060YXM2_ONCMY</name>
<evidence type="ECO:0000313" key="1">
    <source>
        <dbReference type="EMBL" id="CDQ96638.1"/>
    </source>
</evidence>
<proteinExistence type="predicted"/>
<dbReference type="PANTHER" id="PTHR33395:SF22">
    <property type="entry name" value="REVERSE TRANSCRIPTASE DOMAIN-CONTAINING PROTEIN"/>
    <property type="match status" value="1"/>
</dbReference>
<evidence type="ECO:0000313" key="2">
    <source>
        <dbReference type="Proteomes" id="UP000193380"/>
    </source>
</evidence>
<accession>A0A060YXM2</accession>
<dbReference type="PANTHER" id="PTHR33395">
    <property type="entry name" value="TRANSCRIPTASE, PUTATIVE-RELATED-RELATED"/>
    <property type="match status" value="1"/>
</dbReference>
<dbReference type="PaxDb" id="8022-A0A060YXM2"/>
<dbReference type="AlphaFoldDB" id="A0A060YXM2"/>
<reference evidence="1" key="1">
    <citation type="journal article" date="2014" name="Nat. Commun.">
        <title>The rainbow trout genome provides novel insights into evolution after whole-genome duplication in vertebrates.</title>
        <authorList>
            <person name="Berthelot C."/>
            <person name="Brunet F."/>
            <person name="Chalopin D."/>
            <person name="Juanchich A."/>
            <person name="Bernard M."/>
            <person name="Noel B."/>
            <person name="Bento P."/>
            <person name="Da Silva C."/>
            <person name="Labadie K."/>
            <person name="Alberti A."/>
            <person name="Aury J.M."/>
            <person name="Louis A."/>
            <person name="Dehais P."/>
            <person name="Bardou P."/>
            <person name="Montfort J."/>
            <person name="Klopp C."/>
            <person name="Cabau C."/>
            <person name="Gaspin C."/>
            <person name="Thorgaard G.H."/>
            <person name="Boussaha M."/>
            <person name="Quillet E."/>
            <person name="Guyomard R."/>
            <person name="Galiana D."/>
            <person name="Bobe J."/>
            <person name="Volff J.N."/>
            <person name="Genet C."/>
            <person name="Wincker P."/>
            <person name="Jaillon O."/>
            <person name="Roest Crollius H."/>
            <person name="Guiguen Y."/>
        </authorList>
    </citation>
    <scope>NUCLEOTIDE SEQUENCE [LARGE SCALE GENOMIC DNA]</scope>
</reference>